<sequence precursor="true">MILDRRSFIKSAGAAAMAAALRGQQRQPNIVVILADDLGYGDLGCYGSPIATPNIDRLAEEGARFTSFYSASPVCSPSRAALMTGRYPTRVEVPVVLGPGDAGLPDSEITMAQVLKSAGYRTSCIGKWHIGSTPGYLPTNRGFDEFFGVPYSADITPCPLMRGSSVVAPAVDCSTLTSSFTQEALDFMRRAQDNPFFLYLAHTAPHLPLAASPRFAGQSGLGMYADVVQELDWSTGQVMAALKATGLDSNTLVMFSSDNGPWYQGSQGKLRGRKGETYEGGMREPFLARYPGVIPSGIGCAGLATTMDLLPTLARLAGAQTPSNPLDGVDIWPVLTGERAEVDRDVFLYFDAVYLQCARLGRWKLHLSRYNTKAWSPLPPGGRVNLPLPRPELYDVVSDPQESYDCAASHPAIVADIRARVERMVQTFPPGIIDAWQYTLSQKVIDAPVDGLPVPGGGQGG</sequence>
<dbReference type="PROSITE" id="PS00523">
    <property type="entry name" value="SULFATASE_1"/>
    <property type="match status" value="1"/>
</dbReference>
<dbReference type="Pfam" id="PF00884">
    <property type="entry name" value="Sulfatase"/>
    <property type="match status" value="1"/>
</dbReference>
<dbReference type="GO" id="GO:0046872">
    <property type="term" value="F:metal ion binding"/>
    <property type="evidence" value="ECO:0007669"/>
    <property type="project" value="UniProtKB-KW"/>
</dbReference>
<evidence type="ECO:0000313" key="6">
    <source>
        <dbReference type="EMBL" id="ABJ83857.1"/>
    </source>
</evidence>
<evidence type="ECO:0000256" key="4">
    <source>
        <dbReference type="ARBA" id="ARBA00022837"/>
    </source>
</evidence>
<dbReference type="InterPro" id="IPR006311">
    <property type="entry name" value="TAT_signal"/>
</dbReference>
<dbReference type="PANTHER" id="PTHR42693">
    <property type="entry name" value="ARYLSULFATASE FAMILY MEMBER"/>
    <property type="match status" value="1"/>
</dbReference>
<dbReference type="InterPro" id="IPR050738">
    <property type="entry name" value="Sulfatase"/>
</dbReference>
<dbReference type="KEGG" id="sus:Acid_2871"/>
<dbReference type="Gene3D" id="3.40.720.10">
    <property type="entry name" value="Alkaline Phosphatase, subunit A"/>
    <property type="match status" value="1"/>
</dbReference>
<protein>
    <submittedName>
        <fullName evidence="6">Sulfatase</fullName>
    </submittedName>
</protein>
<name>Q01N83_SOLUE</name>
<evidence type="ECO:0000256" key="2">
    <source>
        <dbReference type="ARBA" id="ARBA00022723"/>
    </source>
</evidence>
<keyword evidence="2" id="KW-0479">Metal-binding</keyword>
<dbReference type="PANTHER" id="PTHR42693:SF53">
    <property type="entry name" value="ENDO-4-O-SULFATASE"/>
    <property type="match status" value="1"/>
</dbReference>
<dbReference type="InterPro" id="IPR017850">
    <property type="entry name" value="Alkaline_phosphatase_core_sf"/>
</dbReference>
<gene>
    <name evidence="6" type="ordered locus">Acid_2871</name>
</gene>
<dbReference type="STRING" id="234267.Acid_2871"/>
<accession>Q01N83</accession>
<evidence type="ECO:0000256" key="3">
    <source>
        <dbReference type="ARBA" id="ARBA00022801"/>
    </source>
</evidence>
<dbReference type="eggNOG" id="COG3119">
    <property type="taxonomic scope" value="Bacteria"/>
</dbReference>
<keyword evidence="3" id="KW-0378">Hydrolase</keyword>
<dbReference type="SUPFAM" id="SSF53649">
    <property type="entry name" value="Alkaline phosphatase-like"/>
    <property type="match status" value="1"/>
</dbReference>
<dbReference type="CDD" id="cd16026">
    <property type="entry name" value="GALNS_like"/>
    <property type="match status" value="1"/>
</dbReference>
<comment type="similarity">
    <text evidence="1">Belongs to the sulfatase family.</text>
</comment>
<dbReference type="EMBL" id="CP000473">
    <property type="protein sequence ID" value="ABJ83857.1"/>
    <property type="molecule type" value="Genomic_DNA"/>
</dbReference>
<keyword evidence="4" id="KW-0106">Calcium</keyword>
<organism evidence="6">
    <name type="scientific">Solibacter usitatus (strain Ellin6076)</name>
    <dbReference type="NCBI Taxonomy" id="234267"/>
    <lineage>
        <taxon>Bacteria</taxon>
        <taxon>Pseudomonadati</taxon>
        <taxon>Acidobacteriota</taxon>
        <taxon>Terriglobia</taxon>
        <taxon>Bryobacterales</taxon>
        <taxon>Solibacteraceae</taxon>
        <taxon>Candidatus Solibacter</taxon>
    </lineage>
</organism>
<dbReference type="InterPro" id="IPR000917">
    <property type="entry name" value="Sulfatase_N"/>
</dbReference>
<dbReference type="InParanoid" id="Q01N83"/>
<dbReference type="Gene3D" id="3.30.1120.10">
    <property type="match status" value="1"/>
</dbReference>
<feature type="domain" description="Sulfatase N-terminal" evidence="5">
    <location>
        <begin position="28"/>
        <end position="319"/>
    </location>
</feature>
<reference evidence="6" key="1">
    <citation type="submission" date="2006-10" db="EMBL/GenBank/DDBJ databases">
        <title>Complete sequence of Solibacter usitatus Ellin6076.</title>
        <authorList>
            <consortium name="US DOE Joint Genome Institute"/>
            <person name="Copeland A."/>
            <person name="Lucas S."/>
            <person name="Lapidus A."/>
            <person name="Barry K."/>
            <person name="Detter J.C."/>
            <person name="Glavina del Rio T."/>
            <person name="Hammon N."/>
            <person name="Israni S."/>
            <person name="Dalin E."/>
            <person name="Tice H."/>
            <person name="Pitluck S."/>
            <person name="Thompson L.S."/>
            <person name="Brettin T."/>
            <person name="Bruce D."/>
            <person name="Han C."/>
            <person name="Tapia R."/>
            <person name="Gilna P."/>
            <person name="Schmutz J."/>
            <person name="Larimer F."/>
            <person name="Land M."/>
            <person name="Hauser L."/>
            <person name="Kyrpides N."/>
            <person name="Mikhailova N."/>
            <person name="Janssen P.H."/>
            <person name="Kuske C.R."/>
            <person name="Richardson P."/>
        </authorList>
    </citation>
    <scope>NUCLEOTIDE SEQUENCE</scope>
    <source>
        <strain evidence="6">Ellin6076</strain>
    </source>
</reference>
<dbReference type="PROSITE" id="PS00149">
    <property type="entry name" value="SULFATASE_2"/>
    <property type="match status" value="1"/>
</dbReference>
<proteinExistence type="inferred from homology"/>
<dbReference type="InterPro" id="IPR024607">
    <property type="entry name" value="Sulfatase_CS"/>
</dbReference>
<evidence type="ECO:0000256" key="1">
    <source>
        <dbReference type="ARBA" id="ARBA00008779"/>
    </source>
</evidence>
<dbReference type="HOGENOM" id="CLU_006332_10_4_0"/>
<dbReference type="OrthoDB" id="9762324at2"/>
<dbReference type="AlphaFoldDB" id="Q01N83"/>
<dbReference type="GO" id="GO:0004065">
    <property type="term" value="F:arylsulfatase activity"/>
    <property type="evidence" value="ECO:0007669"/>
    <property type="project" value="TreeGrafter"/>
</dbReference>
<evidence type="ECO:0000259" key="5">
    <source>
        <dbReference type="Pfam" id="PF00884"/>
    </source>
</evidence>
<dbReference type="PROSITE" id="PS51318">
    <property type="entry name" value="TAT"/>
    <property type="match status" value="1"/>
</dbReference>